<organism evidence="1 2">
    <name type="scientific">Syntrophotalea acetylenica</name>
    <name type="common">Pelobacter acetylenicus</name>
    <dbReference type="NCBI Taxonomy" id="29542"/>
    <lineage>
        <taxon>Bacteria</taxon>
        <taxon>Pseudomonadati</taxon>
        <taxon>Thermodesulfobacteriota</taxon>
        <taxon>Desulfuromonadia</taxon>
        <taxon>Desulfuromonadales</taxon>
        <taxon>Syntrophotaleaceae</taxon>
        <taxon>Syntrophotalea</taxon>
    </lineage>
</organism>
<gene>
    <name evidence="1" type="ORF">A7E75_09390</name>
</gene>
<dbReference type="STRING" id="29542.A6070_03365"/>
<keyword evidence="2" id="KW-1185">Reference proteome</keyword>
<reference evidence="1 2" key="1">
    <citation type="journal article" date="2017" name="Genome Announc.">
        <title>Complete Genome Sequences of Two Acetylene-Fermenting Pelobacter acetylenicus Strains.</title>
        <authorList>
            <person name="Sutton J.M."/>
            <person name="Baesman S.M."/>
            <person name="Fierst J.L."/>
            <person name="Poret-Peterson A.T."/>
            <person name="Oremland R.S."/>
            <person name="Dunlap D.S."/>
            <person name="Akob D.M."/>
        </authorList>
    </citation>
    <scope>NUCLEOTIDE SEQUENCE [LARGE SCALE GENOMIC DNA]</scope>
    <source>
        <strain evidence="1 2">DSM 3247</strain>
    </source>
</reference>
<dbReference type="Proteomes" id="UP000182264">
    <property type="component" value="Chromosome"/>
</dbReference>
<dbReference type="OrthoDB" id="5359740at2"/>
<evidence type="ECO:0000313" key="1">
    <source>
        <dbReference type="EMBL" id="APG25212.1"/>
    </source>
</evidence>
<dbReference type="RefSeq" id="WP_072287061.1">
    <property type="nucleotide sequence ID" value="NZ_CP015455.1"/>
</dbReference>
<name>A0A1L3GGZ5_SYNAC</name>
<evidence type="ECO:0000313" key="2">
    <source>
        <dbReference type="Proteomes" id="UP000182264"/>
    </source>
</evidence>
<accession>A0A1L3GGZ5</accession>
<dbReference type="EMBL" id="CP015518">
    <property type="protein sequence ID" value="APG25212.1"/>
    <property type="molecule type" value="Genomic_DNA"/>
</dbReference>
<dbReference type="AlphaFoldDB" id="A0A1L3GGZ5"/>
<protein>
    <submittedName>
        <fullName evidence="1">Uncharacterized protein</fullName>
    </submittedName>
</protein>
<sequence length="68" mass="7870">MWLINTQGEREFRHGHEAYGLAAATARACVRFCADVEDEWTADEERSCYNCRLRRWTRASFLCLAPAS</sequence>
<proteinExistence type="predicted"/>
<dbReference type="KEGG" id="pace:A6070_03365"/>